<reference evidence="2" key="1">
    <citation type="submission" date="2020-11" db="EMBL/GenBank/DDBJ databases">
        <authorList>
            <consortium name="DOE Joint Genome Institute"/>
            <person name="Ahrendt S."/>
            <person name="Riley R."/>
            <person name="Andreopoulos W."/>
            <person name="Labutti K."/>
            <person name="Pangilinan J."/>
            <person name="Ruiz-Duenas F.J."/>
            <person name="Barrasa J.M."/>
            <person name="Sanchez-Garcia M."/>
            <person name="Camarero S."/>
            <person name="Miyauchi S."/>
            <person name="Serrano A."/>
            <person name="Linde D."/>
            <person name="Babiker R."/>
            <person name="Drula E."/>
            <person name="Ayuso-Fernandez I."/>
            <person name="Pacheco R."/>
            <person name="Padilla G."/>
            <person name="Ferreira P."/>
            <person name="Barriuso J."/>
            <person name="Kellner H."/>
            <person name="Castanera R."/>
            <person name="Alfaro M."/>
            <person name="Ramirez L."/>
            <person name="Pisabarro A.G."/>
            <person name="Kuo A."/>
            <person name="Tritt A."/>
            <person name="Lipzen A."/>
            <person name="He G."/>
            <person name="Yan M."/>
            <person name="Ng V."/>
            <person name="Cullen D."/>
            <person name="Martin F."/>
            <person name="Rosso M.-N."/>
            <person name="Henrissat B."/>
            <person name="Hibbett D."/>
            <person name="Martinez A.T."/>
            <person name="Grigoriev I.V."/>
        </authorList>
    </citation>
    <scope>NUCLEOTIDE SEQUENCE</scope>
    <source>
        <strain evidence="2">CBS 247.69</strain>
    </source>
</reference>
<feature type="transmembrane region" description="Helical" evidence="1">
    <location>
        <begin position="109"/>
        <end position="127"/>
    </location>
</feature>
<keyword evidence="1" id="KW-0472">Membrane</keyword>
<evidence type="ECO:0000256" key="1">
    <source>
        <dbReference type="SAM" id="Phobius"/>
    </source>
</evidence>
<dbReference type="Proteomes" id="UP000807353">
    <property type="component" value="Unassembled WGS sequence"/>
</dbReference>
<dbReference type="OrthoDB" id="3357408at2759"/>
<feature type="transmembrane region" description="Helical" evidence="1">
    <location>
        <begin position="75"/>
        <end position="97"/>
    </location>
</feature>
<gene>
    <name evidence="2" type="ORF">BDZ94DRAFT_891099</name>
</gene>
<organism evidence="2 3">
    <name type="scientific">Collybia nuda</name>
    <dbReference type="NCBI Taxonomy" id="64659"/>
    <lineage>
        <taxon>Eukaryota</taxon>
        <taxon>Fungi</taxon>
        <taxon>Dikarya</taxon>
        <taxon>Basidiomycota</taxon>
        <taxon>Agaricomycotina</taxon>
        <taxon>Agaricomycetes</taxon>
        <taxon>Agaricomycetidae</taxon>
        <taxon>Agaricales</taxon>
        <taxon>Tricholomatineae</taxon>
        <taxon>Clitocybaceae</taxon>
        <taxon>Collybia</taxon>
    </lineage>
</organism>
<feature type="transmembrane region" description="Helical" evidence="1">
    <location>
        <begin position="196"/>
        <end position="220"/>
    </location>
</feature>
<dbReference type="AlphaFoldDB" id="A0A9P5XZV6"/>
<feature type="transmembrane region" description="Helical" evidence="1">
    <location>
        <begin position="226"/>
        <end position="245"/>
    </location>
</feature>
<comment type="caution">
    <text evidence="2">The sequence shown here is derived from an EMBL/GenBank/DDBJ whole genome shotgun (WGS) entry which is preliminary data.</text>
</comment>
<sequence>MGIYLISFFHCIHGLLWLNGRLKSRNNLNYLMLFAAIWLFTFSTLDLIFGFQLNISAFFIAKDGPTAYFTETSNWVNVMKLITFIAQTFMADSILLYRCWIIYNRRWKVVIIPILMWLAETVCGAIAVSIETTLGNSSILTRTLAPFIISMLTLTLSTNILVTSLMVFRIRLIQININQLMMDGARAPTSPTIRNVLLILIESGAVYTAAILMLLCTYIIAHNASYLISDCLVQIIGIVFNLILIRVARGTAIQPITETPPTILEFRHDTMNTETPEDNIELANVASKPGDTSLVKR</sequence>
<proteinExistence type="predicted"/>
<evidence type="ECO:0000313" key="2">
    <source>
        <dbReference type="EMBL" id="KAF9460683.1"/>
    </source>
</evidence>
<accession>A0A9P5XZV6</accession>
<keyword evidence="1" id="KW-1133">Transmembrane helix</keyword>
<feature type="transmembrane region" description="Helical" evidence="1">
    <location>
        <begin position="147"/>
        <end position="168"/>
    </location>
</feature>
<name>A0A9P5XZV6_9AGAR</name>
<keyword evidence="1" id="KW-0812">Transmembrane</keyword>
<protein>
    <submittedName>
        <fullName evidence="2">Uncharacterized protein</fullName>
    </submittedName>
</protein>
<evidence type="ECO:0000313" key="3">
    <source>
        <dbReference type="Proteomes" id="UP000807353"/>
    </source>
</evidence>
<keyword evidence="3" id="KW-1185">Reference proteome</keyword>
<feature type="transmembrane region" description="Helical" evidence="1">
    <location>
        <begin position="30"/>
        <end position="55"/>
    </location>
</feature>
<dbReference type="EMBL" id="MU150295">
    <property type="protein sequence ID" value="KAF9460683.1"/>
    <property type="molecule type" value="Genomic_DNA"/>
</dbReference>